<protein>
    <submittedName>
        <fullName evidence="2">Uncharacterized protein</fullName>
    </submittedName>
</protein>
<evidence type="ECO:0000256" key="1">
    <source>
        <dbReference type="SAM" id="MobiDB-lite"/>
    </source>
</evidence>
<reference evidence="2" key="1">
    <citation type="submission" date="2021-01" db="EMBL/GenBank/DDBJ databases">
        <authorList>
            <person name="Corre E."/>
            <person name="Pelletier E."/>
            <person name="Niang G."/>
            <person name="Scheremetjew M."/>
            <person name="Finn R."/>
            <person name="Kale V."/>
            <person name="Holt S."/>
            <person name="Cochrane G."/>
            <person name="Meng A."/>
            <person name="Brown T."/>
            <person name="Cohen L."/>
        </authorList>
    </citation>
    <scope>NUCLEOTIDE SEQUENCE</scope>
    <source>
        <strain evidence="2">RCC927</strain>
    </source>
</reference>
<name>A0A7S3FJJ2_9VIRI</name>
<sequence>MRPGGSEAATAAGAAPRSLRQCQRPLAQSAPCGGKAGKQSSAFRAYRPRACGATPAAVAAIVEAARSPPLGTSAAALNAPRTPPRAVSGVSRAPAAQSIDASHDPPPEAAAASSPTPKAAPSPRGLFCAEAALEARFGSPPEVAARAAKPEATPAILTGKPLLETRATSNIATVTAAQLPARTAACGSASVALLSARPLLPAQPALTAAQSLQLQQHARLQQLQVAAAQSRPPAALVAVPAAGAPQLLARPKVTGQPTRLVGSHVGVPAAPPPAASAAVAAIAARPGGALLQGHALAEQKAAECALAALVATQRAQAAAAQMAAAQAAARAAAQAAGYRLG</sequence>
<gene>
    <name evidence="2" type="ORF">PSIN1315_LOCUS13366</name>
</gene>
<feature type="region of interest" description="Disordered" evidence="1">
    <location>
        <begin position="71"/>
        <end position="123"/>
    </location>
</feature>
<feature type="region of interest" description="Disordered" evidence="1">
    <location>
        <begin position="1"/>
        <end position="39"/>
    </location>
</feature>
<feature type="compositionally biased region" description="Low complexity" evidence="1">
    <location>
        <begin position="109"/>
        <end position="123"/>
    </location>
</feature>
<accession>A0A7S3FJJ2</accession>
<proteinExistence type="predicted"/>
<evidence type="ECO:0000313" key="2">
    <source>
        <dbReference type="EMBL" id="CAE0151673.1"/>
    </source>
</evidence>
<dbReference type="AlphaFoldDB" id="A0A7S3FJJ2"/>
<dbReference type="EMBL" id="HBHY01020883">
    <property type="protein sequence ID" value="CAE0151673.1"/>
    <property type="molecule type" value="Transcribed_RNA"/>
</dbReference>
<organism evidence="2">
    <name type="scientific">Prasinoderma singulare</name>
    <dbReference type="NCBI Taxonomy" id="676789"/>
    <lineage>
        <taxon>Eukaryota</taxon>
        <taxon>Viridiplantae</taxon>
        <taxon>Prasinodermophyta</taxon>
        <taxon>Prasinodermophyceae</taxon>
        <taxon>Prasinodermales</taxon>
        <taxon>Prasinodermaceae</taxon>
        <taxon>Prasinoderma</taxon>
    </lineage>
</organism>